<organism evidence="7 8">
    <name type="scientific">Oncorhynchus kisutch</name>
    <name type="common">Coho salmon</name>
    <name type="synonym">Salmo kisutch</name>
    <dbReference type="NCBI Taxonomy" id="8019"/>
    <lineage>
        <taxon>Eukaryota</taxon>
        <taxon>Metazoa</taxon>
        <taxon>Chordata</taxon>
        <taxon>Craniata</taxon>
        <taxon>Vertebrata</taxon>
        <taxon>Euteleostomi</taxon>
        <taxon>Actinopterygii</taxon>
        <taxon>Neopterygii</taxon>
        <taxon>Teleostei</taxon>
        <taxon>Protacanthopterygii</taxon>
        <taxon>Salmoniformes</taxon>
        <taxon>Salmonidae</taxon>
        <taxon>Salmoninae</taxon>
        <taxon>Oncorhynchus</taxon>
    </lineage>
</organism>
<comment type="similarity">
    <text evidence="2">Belongs to the MIP/aquaporin (TC 1.A.8) family.</text>
</comment>
<dbReference type="GO" id="GO:0003097">
    <property type="term" value="P:renal water transport"/>
    <property type="evidence" value="ECO:0007669"/>
    <property type="project" value="TreeGrafter"/>
</dbReference>
<evidence type="ECO:0000256" key="1">
    <source>
        <dbReference type="ARBA" id="ARBA00004141"/>
    </source>
</evidence>
<evidence type="ECO:0000313" key="8">
    <source>
        <dbReference type="Proteomes" id="UP000694557"/>
    </source>
</evidence>
<dbReference type="GO" id="GO:0015168">
    <property type="term" value="F:glycerol transmembrane transporter activity"/>
    <property type="evidence" value="ECO:0007669"/>
    <property type="project" value="TreeGrafter"/>
</dbReference>
<evidence type="ECO:0000256" key="2">
    <source>
        <dbReference type="ARBA" id="ARBA00006175"/>
    </source>
</evidence>
<feature type="chain" id="PRO_5034245960" evidence="6">
    <location>
        <begin position="23"/>
        <end position="121"/>
    </location>
</feature>
<keyword evidence="4" id="KW-1133">Transmembrane helix</keyword>
<evidence type="ECO:0000256" key="5">
    <source>
        <dbReference type="ARBA" id="ARBA00023136"/>
    </source>
</evidence>
<evidence type="ECO:0000256" key="6">
    <source>
        <dbReference type="SAM" id="SignalP"/>
    </source>
</evidence>
<dbReference type="PANTHER" id="PTHR19139">
    <property type="entry name" value="AQUAPORIN TRANSPORTER"/>
    <property type="match status" value="1"/>
</dbReference>
<dbReference type="Ensembl" id="ENSOKIT00005004390.1">
    <property type="protein sequence ID" value="ENSOKIP00005004189.1"/>
    <property type="gene ID" value="ENSOKIG00005001905.1"/>
</dbReference>
<keyword evidence="6" id="KW-0732">Signal</keyword>
<keyword evidence="8" id="KW-1185">Reference proteome</keyword>
<dbReference type="GeneTree" id="ENSGT00990000210186"/>
<name>A0A8C7F0J2_ONCKI</name>
<dbReference type="GO" id="GO:0016020">
    <property type="term" value="C:membrane"/>
    <property type="evidence" value="ECO:0007669"/>
    <property type="project" value="UniProtKB-SubCell"/>
</dbReference>
<dbReference type="SUPFAM" id="SSF81338">
    <property type="entry name" value="Aquaporin-like"/>
    <property type="match status" value="1"/>
</dbReference>
<dbReference type="InterPro" id="IPR023271">
    <property type="entry name" value="Aquaporin-like"/>
</dbReference>
<keyword evidence="5" id="KW-0472">Membrane</keyword>
<dbReference type="AlphaFoldDB" id="A0A8C7F0J2"/>
<reference evidence="7" key="1">
    <citation type="submission" date="2025-08" db="UniProtKB">
        <authorList>
            <consortium name="Ensembl"/>
        </authorList>
    </citation>
    <scope>IDENTIFICATION</scope>
</reference>
<evidence type="ECO:0000256" key="4">
    <source>
        <dbReference type="ARBA" id="ARBA00022989"/>
    </source>
</evidence>
<dbReference type="GO" id="GO:0035379">
    <property type="term" value="F:carbon dioxide transmembrane transporter activity"/>
    <property type="evidence" value="ECO:0007669"/>
    <property type="project" value="TreeGrafter"/>
</dbReference>
<feature type="signal peptide" evidence="6">
    <location>
        <begin position="1"/>
        <end position="22"/>
    </location>
</feature>
<comment type="subcellular location">
    <subcellularLocation>
        <location evidence="1">Membrane</location>
        <topology evidence="1">Multi-pass membrane protein</topology>
    </subcellularLocation>
</comment>
<evidence type="ECO:0000313" key="7">
    <source>
        <dbReference type="Ensembl" id="ENSOKIP00005004189.1"/>
    </source>
</evidence>
<proteinExistence type="inferred from homology"/>
<dbReference type="GO" id="GO:0006972">
    <property type="term" value="P:hyperosmotic response"/>
    <property type="evidence" value="ECO:0007669"/>
    <property type="project" value="TreeGrafter"/>
</dbReference>
<protein>
    <submittedName>
        <fullName evidence="7">Uncharacterized protein</fullName>
    </submittedName>
</protein>
<accession>A0A8C7F0J2</accession>
<dbReference type="PANTHER" id="PTHR19139:SF161">
    <property type="entry name" value="AQUAPORIN-1"/>
    <property type="match status" value="1"/>
</dbReference>
<sequence>TGLISVKCFFFQVALGVHPCQAFSVETAITFQLVVCVLVTSRPKSTFHLLGPVVAGLSVTLGNLVAVYWVGLFVGALLAGLLHDLVLFPRWGCPGDWLAEFKELFPKDPHKQPTTLEHTVE</sequence>
<dbReference type="GO" id="GO:0015250">
    <property type="term" value="F:water channel activity"/>
    <property type="evidence" value="ECO:0007669"/>
    <property type="project" value="TreeGrafter"/>
</dbReference>
<dbReference type="InterPro" id="IPR034294">
    <property type="entry name" value="Aquaporin_transptr"/>
</dbReference>
<evidence type="ECO:0000256" key="3">
    <source>
        <dbReference type="ARBA" id="ARBA00022692"/>
    </source>
</evidence>
<keyword evidence="3" id="KW-0812">Transmembrane</keyword>
<reference evidence="7" key="2">
    <citation type="submission" date="2025-09" db="UniProtKB">
        <authorList>
            <consortium name="Ensembl"/>
        </authorList>
    </citation>
    <scope>IDENTIFICATION</scope>
</reference>
<dbReference type="GO" id="GO:0008519">
    <property type="term" value="F:ammonium channel activity"/>
    <property type="evidence" value="ECO:0007669"/>
    <property type="project" value="TreeGrafter"/>
</dbReference>
<dbReference type="Proteomes" id="UP000694557">
    <property type="component" value="Unassembled WGS sequence"/>
</dbReference>
<dbReference type="Gene3D" id="1.20.1080.10">
    <property type="entry name" value="Glycerol uptake facilitator protein"/>
    <property type="match status" value="1"/>
</dbReference>